<reference evidence="2 3" key="1">
    <citation type="submission" date="2024-02" db="EMBL/GenBank/DDBJ databases">
        <authorList>
            <person name="Grouzdev D."/>
        </authorList>
    </citation>
    <scope>NUCLEOTIDE SEQUENCE [LARGE SCALE GENOMIC DNA]</scope>
    <source>
        <strain evidence="2 3">9N</strain>
    </source>
</reference>
<feature type="coiled-coil region" evidence="1">
    <location>
        <begin position="36"/>
        <end position="63"/>
    </location>
</feature>
<protein>
    <submittedName>
        <fullName evidence="2">Uncharacterized protein</fullName>
    </submittedName>
</protein>
<evidence type="ECO:0000313" key="2">
    <source>
        <dbReference type="EMBL" id="MEF3365901.1"/>
    </source>
</evidence>
<organism evidence="2 3">
    <name type="scientific">Methylocystis borbori</name>
    <dbReference type="NCBI Taxonomy" id="3118750"/>
    <lineage>
        <taxon>Bacteria</taxon>
        <taxon>Pseudomonadati</taxon>
        <taxon>Pseudomonadota</taxon>
        <taxon>Alphaproteobacteria</taxon>
        <taxon>Hyphomicrobiales</taxon>
        <taxon>Methylocystaceae</taxon>
        <taxon>Methylocystis</taxon>
    </lineage>
</organism>
<evidence type="ECO:0000256" key="1">
    <source>
        <dbReference type="SAM" id="Coils"/>
    </source>
</evidence>
<dbReference type="RefSeq" id="WP_332080848.1">
    <property type="nucleotide sequence ID" value="NZ_JAZHYN010000010.1"/>
</dbReference>
<evidence type="ECO:0000313" key="3">
    <source>
        <dbReference type="Proteomes" id="UP001350748"/>
    </source>
</evidence>
<accession>A0ABU7XEV7</accession>
<gene>
    <name evidence="2" type="ORF">V3H18_05070</name>
</gene>
<keyword evidence="3" id="KW-1185">Reference proteome</keyword>
<comment type="caution">
    <text evidence="2">The sequence shown here is derived from an EMBL/GenBank/DDBJ whole genome shotgun (WGS) entry which is preliminary data.</text>
</comment>
<name>A0ABU7XEV7_9HYPH</name>
<dbReference type="Proteomes" id="UP001350748">
    <property type="component" value="Unassembled WGS sequence"/>
</dbReference>
<proteinExistence type="predicted"/>
<keyword evidence="1" id="KW-0175">Coiled coil</keyword>
<sequence>MKLDMEFEIPEGEARAMMRIVLNPVGESPLTGLPLVIQNCATLDDLEAQLQQIEKQLGKIRKEAAKFYRTAPKP</sequence>
<dbReference type="EMBL" id="JAZHYN010000010">
    <property type="protein sequence ID" value="MEF3365901.1"/>
    <property type="molecule type" value="Genomic_DNA"/>
</dbReference>